<protein>
    <submittedName>
        <fullName evidence="1">7 kDa protein</fullName>
    </submittedName>
</protein>
<sequence>MDKESIVRRQQNVGKFALDARRVQLAAKLRRVQRGVQPVDVQQYDNEKLITLARLQTCTLG</sequence>
<name>Q64801_NPVAC</name>
<reference evidence="1" key="2">
    <citation type="journal article" date="1994" name="J. Virol.">
        <title>A baculovirus gene involved in late gene expression predicts a large polypeptide with a conserved motif of RNA polymerases.</title>
        <authorList>
            <person name="Passarelli A.L."/>
            <person name="Todd J.W."/>
            <person name="Miller L.K."/>
        </authorList>
    </citation>
    <scope>NUCLEOTIDE SEQUENCE</scope>
    <source>
        <strain evidence="1">L-1</strain>
    </source>
</reference>
<accession>Q64801</accession>
<proteinExistence type="predicted"/>
<reference evidence="1" key="1">
    <citation type="journal article" date="1988" name="J. Virol.">
        <title>Characterization of an early gene accelerating expression of late genes of the baculovirus Autographa californica nuclear polyhedrosis virus.</title>
        <authorList>
            <person name="Crawford A."/>
            <person name="Miller L.K."/>
        </authorList>
    </citation>
    <scope>NUCLEOTIDE SEQUENCE</scope>
    <source>
        <strain evidence="1">L-1</strain>
    </source>
</reference>
<organism evidence="1">
    <name type="scientific">Autographa californica nuclear polyhedrosis virus</name>
    <name type="common">AcMNPV</name>
    <dbReference type="NCBI Taxonomy" id="46015"/>
    <lineage>
        <taxon>Viruses</taxon>
        <taxon>Viruses incertae sedis</taxon>
        <taxon>Naldaviricetes</taxon>
        <taxon>Lefavirales</taxon>
        <taxon>Baculoviridae</taxon>
        <taxon>Alphabaculovirus</taxon>
        <taxon>Alphabaculovirus aucalifornicae</taxon>
    </lineage>
</organism>
<dbReference type="EMBL" id="U04879">
    <property type="protein sequence ID" value="AAA20058.1"/>
    <property type="molecule type" value="Genomic_DNA"/>
</dbReference>
<evidence type="ECO:0000313" key="1">
    <source>
        <dbReference type="EMBL" id="AAA20058.1"/>
    </source>
</evidence>
<organismHost>
    <name type="scientific">Lepidoptera</name>
    <name type="common">moths &amp; butterflies</name>
    <dbReference type="NCBI Taxonomy" id="7088"/>
</organismHost>